<dbReference type="Pfam" id="PF06863">
    <property type="entry name" value="DUF1254"/>
    <property type="match status" value="1"/>
</dbReference>
<dbReference type="PANTHER" id="PTHR36509:SF2">
    <property type="entry name" value="BLL3101 PROTEIN"/>
    <property type="match status" value="1"/>
</dbReference>
<reference evidence="4 5" key="1">
    <citation type="submission" date="2019-11" db="EMBL/GenBank/DDBJ databases">
        <title>Genome analysis of Rhizobacterium cereale a novel genus and species isolated from maize roots in North Spain.</title>
        <authorList>
            <person name="Menendez E."/>
            <person name="Flores-Felix J.D."/>
            <person name="Ramirez-Bahena M.-H."/>
            <person name="Igual J.M."/>
            <person name="Garcia-Fraile P."/>
            <person name="Peix A."/>
            <person name="Velazquez E."/>
        </authorList>
    </citation>
    <scope>NUCLEOTIDE SEQUENCE [LARGE SCALE GENOMIC DNA]</scope>
    <source>
        <strain evidence="4 5">RZME27</strain>
    </source>
</reference>
<evidence type="ECO:0000313" key="4">
    <source>
        <dbReference type="EMBL" id="MQY46194.1"/>
    </source>
</evidence>
<comment type="caution">
    <text evidence="4">The sequence shown here is derived from an EMBL/GenBank/DDBJ whole genome shotgun (WGS) entry which is preliminary data.</text>
</comment>
<accession>A0A6A8A6A3</accession>
<evidence type="ECO:0000259" key="3">
    <source>
        <dbReference type="Pfam" id="PF06863"/>
    </source>
</evidence>
<feature type="domain" description="DUF1214" evidence="2">
    <location>
        <begin position="344"/>
        <end position="455"/>
    </location>
</feature>
<evidence type="ECO:0000313" key="5">
    <source>
        <dbReference type="Proteomes" id="UP000435138"/>
    </source>
</evidence>
<dbReference type="InterPro" id="IPR010679">
    <property type="entry name" value="DUF1254"/>
</dbReference>
<dbReference type="PANTHER" id="PTHR36509">
    <property type="entry name" value="BLL3101 PROTEIN"/>
    <property type="match status" value="1"/>
</dbReference>
<sequence length="472" mass="52501">MIRHPQQGETSMITRRAFGGLAFGLMAAFPSFAAELDRSQATEIAKEAYVYGVPMVSDYATIYAFSVNTKSPEYKGPFNSVLNIARVFTPDDKGFVTPNSDTPYTFMGLDLRAEPMVITVPEIEKDRYFVFQLMDLYTFNFDYIGTRTTGNGGGKFLIAGPGWKGEAPDGITKVIRSETQFVNVVGRTQLFNADDLENVKKIQAGYKLQPLSVFEGKPALPLPETEWIRPIAPAEQKTNPEFFDVMAFLLQFTPTHPSETAIRARFEQLGLKAGEKFDVAGLSPDMKAALTDGMKEGQKQIDDLRETLKGDSANLFGTREFLKNDYVARAAGTQVGIGANSKEEALYPIYEKDDKGEALDGSKGKYALRFKGGDFPPVNAFWSLTMYDLPGQLLVDNPIDRYLVNSPMLPNLKKDRDGGLTIYIQHDNPGGDKETNWLPAPAGPFMMAMRYYLPKPELLSGEWKSPQVERTE</sequence>
<feature type="signal peptide" evidence="1">
    <location>
        <begin position="1"/>
        <end position="33"/>
    </location>
</feature>
<gene>
    <name evidence="4" type="ORF">GAO09_09040</name>
</gene>
<feature type="domain" description="DUF1254" evidence="3">
    <location>
        <begin position="78"/>
        <end position="210"/>
    </location>
</feature>
<dbReference type="EMBL" id="WIXI01000039">
    <property type="protein sequence ID" value="MQY46194.1"/>
    <property type="molecule type" value="Genomic_DNA"/>
</dbReference>
<dbReference type="AlphaFoldDB" id="A0A6A8A6A3"/>
<dbReference type="Proteomes" id="UP000435138">
    <property type="component" value="Unassembled WGS sequence"/>
</dbReference>
<proteinExistence type="predicted"/>
<name>A0A6A8A6A3_9HYPH</name>
<evidence type="ECO:0000256" key="1">
    <source>
        <dbReference type="SAM" id="SignalP"/>
    </source>
</evidence>
<dbReference type="Gene3D" id="2.60.120.600">
    <property type="entry name" value="Domain of unknown function DUF1214, C-terminal domain"/>
    <property type="match status" value="1"/>
</dbReference>
<evidence type="ECO:0000259" key="2">
    <source>
        <dbReference type="Pfam" id="PF06742"/>
    </source>
</evidence>
<dbReference type="Pfam" id="PF06742">
    <property type="entry name" value="DUF1214"/>
    <property type="match status" value="1"/>
</dbReference>
<keyword evidence="1" id="KW-0732">Signal</keyword>
<dbReference type="InterPro" id="IPR010621">
    <property type="entry name" value="DUF1214"/>
</dbReference>
<keyword evidence="5" id="KW-1185">Reference proteome</keyword>
<protein>
    <submittedName>
        <fullName evidence="4">DUF1254 domain-containing protein</fullName>
    </submittedName>
</protein>
<feature type="chain" id="PRO_5025597714" evidence="1">
    <location>
        <begin position="34"/>
        <end position="472"/>
    </location>
</feature>
<dbReference type="SUPFAM" id="SSF160935">
    <property type="entry name" value="VPA0735-like"/>
    <property type="match status" value="1"/>
</dbReference>
<organism evidence="4 5">
    <name type="scientific">Endobacterium cereale</name>
    <dbReference type="NCBI Taxonomy" id="2663029"/>
    <lineage>
        <taxon>Bacteria</taxon>
        <taxon>Pseudomonadati</taxon>
        <taxon>Pseudomonadota</taxon>
        <taxon>Alphaproteobacteria</taxon>
        <taxon>Hyphomicrobiales</taxon>
        <taxon>Rhizobiaceae</taxon>
        <taxon>Endobacterium</taxon>
    </lineage>
</organism>
<dbReference type="InterPro" id="IPR037050">
    <property type="entry name" value="DUF1254_sf"/>
</dbReference>
<dbReference type="InterPro" id="IPR037049">
    <property type="entry name" value="DUF1214_C_sf"/>
</dbReference>
<dbReference type="Gene3D" id="2.60.40.1610">
    <property type="entry name" value="Domain of unknown function DUF1254"/>
    <property type="match status" value="1"/>
</dbReference>